<dbReference type="KEGG" id="parq:DSM112329_00792"/>
<dbReference type="InterPro" id="IPR023346">
    <property type="entry name" value="Lysozyme-like_dom_sf"/>
</dbReference>
<dbReference type="RefSeq" id="WP_354700513.1">
    <property type="nucleotide sequence ID" value="NZ_CP114014.1"/>
</dbReference>
<evidence type="ECO:0000313" key="2">
    <source>
        <dbReference type="EMBL" id="XAY03966.1"/>
    </source>
</evidence>
<keyword evidence="1" id="KW-1133">Transmembrane helix</keyword>
<dbReference type="Gene3D" id="1.10.530.10">
    <property type="match status" value="1"/>
</dbReference>
<keyword evidence="1" id="KW-0812">Transmembrane</keyword>
<dbReference type="SUPFAM" id="SSF53955">
    <property type="entry name" value="Lysozyme-like"/>
    <property type="match status" value="1"/>
</dbReference>
<proteinExistence type="predicted"/>
<name>A0AAU7AR44_9ACTN</name>
<protein>
    <recommendedName>
        <fullName evidence="3">Transglycosylase SLT domain-containing protein</fullName>
    </recommendedName>
</protein>
<gene>
    <name evidence="2" type="ORF">DSM112329_00792</name>
</gene>
<accession>A0AAU7AR44</accession>
<evidence type="ECO:0000256" key="1">
    <source>
        <dbReference type="SAM" id="Phobius"/>
    </source>
</evidence>
<sequence>MSAPELARRWRWPLLAASAPTALFGVAVIGCVMAITGATFTLPCAGGGDDAGRGPDGPVVTAGAKEQIPPNRLKLYQAAGRRFNIDWTFLASIGAQECNHGSCAGENGSGCSGPMQIASRRQSPCSPGPGPTIFETYGVDADHDGRKDVNDPADAIFTAARLLREAKGAPPTGGSYEDYRQAACGYYGACADAVAQYADTVMKRAVAYGFGGPGTPPQPSPDLPALTGQSSGCGAASDLAGIDGSGGLGKVKRSYSPRRLQTLPALVTAAGGIQCDARIVPDVVYLARRFKVLVTACASIHSQAGEHPLGAAVDLVPQPGRSWPETTGALARAIGWKSSCAASGVAPDCAKPPFRFAGYNGFPGHGDPGHCRPCGGGPHLHLSWLTSASPGEPQNAPRTTLFAPAWISTFTPKQGANHDQQHT</sequence>
<dbReference type="EMBL" id="CP114014">
    <property type="protein sequence ID" value="XAY03966.1"/>
    <property type="molecule type" value="Genomic_DNA"/>
</dbReference>
<keyword evidence="1" id="KW-0472">Membrane</keyword>
<evidence type="ECO:0008006" key="3">
    <source>
        <dbReference type="Google" id="ProtNLM"/>
    </source>
</evidence>
<organism evidence="2">
    <name type="scientific">Paraconexibacter sp. AEG42_29</name>
    <dbReference type="NCBI Taxonomy" id="2997339"/>
    <lineage>
        <taxon>Bacteria</taxon>
        <taxon>Bacillati</taxon>
        <taxon>Actinomycetota</taxon>
        <taxon>Thermoleophilia</taxon>
        <taxon>Solirubrobacterales</taxon>
        <taxon>Paraconexibacteraceae</taxon>
        <taxon>Paraconexibacter</taxon>
    </lineage>
</organism>
<dbReference type="AlphaFoldDB" id="A0AAU7AR44"/>
<reference evidence="2" key="1">
    <citation type="submission" date="2022-12" db="EMBL/GenBank/DDBJ databases">
        <title>Paraconexibacter alkalitolerans sp. nov. and Baekduia alba sp. nov., isolated from soil and emended description of the genera Paraconexibacter (Chun et al., 2020) and Baekduia (An et al., 2020).</title>
        <authorList>
            <person name="Vieira S."/>
            <person name="Huber K.J."/>
            <person name="Geppert A."/>
            <person name="Wolf J."/>
            <person name="Neumann-Schaal M."/>
            <person name="Muesken M."/>
            <person name="Overmann J."/>
        </authorList>
    </citation>
    <scope>NUCLEOTIDE SEQUENCE</scope>
    <source>
        <strain evidence="2">AEG42_29</strain>
    </source>
</reference>
<feature type="transmembrane region" description="Helical" evidence="1">
    <location>
        <begin position="12"/>
        <end position="35"/>
    </location>
</feature>